<dbReference type="InterPro" id="IPR044855">
    <property type="entry name" value="CoA-Trfase_III_dom3_sf"/>
</dbReference>
<dbReference type="Gene3D" id="3.40.50.10540">
    <property type="entry name" value="Crotonobetainyl-coa:carnitine coa-transferase, domain 1"/>
    <property type="match status" value="1"/>
</dbReference>
<protein>
    <submittedName>
        <fullName evidence="2">CoA transferase</fullName>
    </submittedName>
</protein>
<dbReference type="Gene3D" id="3.30.60.110">
    <property type="match status" value="1"/>
</dbReference>
<dbReference type="Gene3D" id="3.30.1540.10">
    <property type="entry name" value="formyl-coa transferase, domain 3"/>
    <property type="match status" value="1"/>
</dbReference>
<feature type="region of interest" description="Disordered" evidence="1">
    <location>
        <begin position="330"/>
        <end position="351"/>
    </location>
</feature>
<dbReference type="SUPFAM" id="SSF89796">
    <property type="entry name" value="CoA-transferase family III (CaiB/BaiF)"/>
    <property type="match status" value="1"/>
</dbReference>
<gene>
    <name evidence="2" type="ORF">H1R19_05745</name>
</gene>
<dbReference type="GO" id="GO:0016740">
    <property type="term" value="F:transferase activity"/>
    <property type="evidence" value="ECO:0007669"/>
    <property type="project" value="UniProtKB-KW"/>
</dbReference>
<evidence type="ECO:0000313" key="2">
    <source>
        <dbReference type="EMBL" id="QMT02647.1"/>
    </source>
</evidence>
<sequence>MSGPLDGVRVLEIASAAPAPFACMMMSDLGADVVTVDRATKPGRTPRRPRDPLVRGRRSVTADLKSPEGIALVRRLAASADVLVEGFRPGVMERLGLGPADLESINPGLVYARMTGYGQDGPFASLAGHDINYIAVAGALDPIGRAGERPLAPLNLVGDFGGGGMLLAVGILAALHERSTSGRGQVVDAAMVDGAALLTAFVHGVNADGNWSHERGTNLLDGGAPFYDTYPTADGGHMAVGALERRFYAELLVGLGLSGEDLPAQLDREGWPTLRARFGEIFASRTRAEWTAVFAGLDACVSPVLSPWEVAQAEHVTARDAFVQIDGIDQPAPAPRFSRTPAAVPTGPRLPGEDTDAVLAEWAPRAAAGGMVSEGEVAAP</sequence>
<proteinExistence type="predicted"/>
<organism evidence="2 3">
    <name type="scientific">Gordonia jinghuaiqii</name>
    <dbReference type="NCBI Taxonomy" id="2758710"/>
    <lineage>
        <taxon>Bacteria</taxon>
        <taxon>Bacillati</taxon>
        <taxon>Actinomycetota</taxon>
        <taxon>Actinomycetes</taxon>
        <taxon>Mycobacteriales</taxon>
        <taxon>Gordoniaceae</taxon>
        <taxon>Gordonia</taxon>
    </lineage>
</organism>
<dbReference type="EMBL" id="CP059491">
    <property type="protein sequence ID" value="QMT02647.1"/>
    <property type="molecule type" value="Genomic_DNA"/>
</dbReference>
<evidence type="ECO:0000313" key="3">
    <source>
        <dbReference type="Proteomes" id="UP000515663"/>
    </source>
</evidence>
<dbReference type="Pfam" id="PF02515">
    <property type="entry name" value="CoA_transf_3"/>
    <property type="match status" value="1"/>
</dbReference>
<dbReference type="InterPro" id="IPR023606">
    <property type="entry name" value="CoA-Trfase_III_dom_1_sf"/>
</dbReference>
<dbReference type="Proteomes" id="UP000515663">
    <property type="component" value="Chromosome"/>
</dbReference>
<evidence type="ECO:0000256" key="1">
    <source>
        <dbReference type="SAM" id="MobiDB-lite"/>
    </source>
</evidence>
<keyword evidence="3" id="KW-1185">Reference proteome</keyword>
<dbReference type="InterPro" id="IPR050509">
    <property type="entry name" value="CoA-transferase_III"/>
</dbReference>
<name>A0A7D7R410_9ACTN</name>
<feature type="region of interest" description="Disordered" evidence="1">
    <location>
        <begin position="38"/>
        <end position="60"/>
    </location>
</feature>
<accession>A0A7D7R410</accession>
<dbReference type="AlphaFoldDB" id="A0A7D7R410"/>
<dbReference type="PANTHER" id="PTHR48228:SF5">
    <property type="entry name" value="ALPHA-METHYLACYL-COA RACEMASE"/>
    <property type="match status" value="1"/>
</dbReference>
<dbReference type="InterPro" id="IPR003673">
    <property type="entry name" value="CoA-Trfase_fam_III"/>
</dbReference>
<dbReference type="RefSeq" id="WP_219850827.1">
    <property type="nucleotide sequence ID" value="NZ_CP059491.1"/>
</dbReference>
<dbReference type="KEGG" id="gji:H1R19_05745"/>
<keyword evidence="2" id="KW-0808">Transferase</keyword>
<reference evidence="3" key="1">
    <citation type="submission" date="2020-07" db="EMBL/GenBank/DDBJ databases">
        <title>novel species isolated from the respiratory tract of Marmot.</title>
        <authorList>
            <person name="Zhang G."/>
        </authorList>
    </citation>
    <scope>NUCLEOTIDE SEQUENCE [LARGE SCALE GENOMIC DNA]</scope>
    <source>
        <strain evidence="3">686</strain>
    </source>
</reference>
<dbReference type="PANTHER" id="PTHR48228">
    <property type="entry name" value="SUCCINYL-COA--D-CITRAMALATE COA-TRANSFERASE"/>
    <property type="match status" value="1"/>
</dbReference>